<comment type="caution">
    <text evidence="2">The sequence shown here is derived from an EMBL/GenBank/DDBJ whole genome shotgun (WGS) entry which is preliminary data.</text>
</comment>
<name>G9MZN7_HYPVG</name>
<evidence type="ECO:0000256" key="1">
    <source>
        <dbReference type="SAM" id="MobiDB-lite"/>
    </source>
</evidence>
<dbReference type="AlphaFoldDB" id="G9MZN7"/>
<dbReference type="VEuPathDB" id="FungiDB:TRIVIDRAFT_58571"/>
<dbReference type="GeneID" id="25795849"/>
<evidence type="ECO:0000313" key="3">
    <source>
        <dbReference type="Proteomes" id="UP000007115"/>
    </source>
</evidence>
<keyword evidence="3" id="KW-1185">Reference proteome</keyword>
<organism evidence="2 3">
    <name type="scientific">Hypocrea virens (strain Gv29-8 / FGSC 10586)</name>
    <name type="common">Gliocladium virens</name>
    <name type="synonym">Trichoderma virens</name>
    <dbReference type="NCBI Taxonomy" id="413071"/>
    <lineage>
        <taxon>Eukaryota</taxon>
        <taxon>Fungi</taxon>
        <taxon>Dikarya</taxon>
        <taxon>Ascomycota</taxon>
        <taxon>Pezizomycotina</taxon>
        <taxon>Sordariomycetes</taxon>
        <taxon>Hypocreomycetidae</taxon>
        <taxon>Hypocreales</taxon>
        <taxon>Hypocreaceae</taxon>
        <taxon>Trichoderma</taxon>
    </lineage>
</organism>
<dbReference type="eggNOG" id="ENOG502RPJ1">
    <property type="taxonomic scope" value="Eukaryota"/>
</dbReference>
<sequence>MCHCSNYDDVELGLMRFSLCLPCLNGISKDGASQEQGVAWLVSSDNQEAKPPTLEDPCGICGMYARAWTRLEMAIYGQDADDSQDIAFCYRDTAAFAFCLPLYGFTIGSLQYAVRSYFGLSGTRRQDFGDACCFPTATILKNEQEIILRERIRKASEGKQQQHKLPYGCYDQMLYPPKLEQYAVRGEQVEVTASDNKAADANVSVKPSPAKAKRQEHILHNDVAPPTKAKRQEHTLHDDIESATPAKPIPHELGATALRTGPL</sequence>
<gene>
    <name evidence="2" type="ORF">TRIVIDRAFT_58571</name>
</gene>
<dbReference type="HOGENOM" id="CLU_1057924_0_0_1"/>
<dbReference type="InParanoid" id="G9MZN7"/>
<dbReference type="OMA" id="KAKRQEH"/>
<evidence type="ECO:0000313" key="2">
    <source>
        <dbReference type="EMBL" id="EHK20093.1"/>
    </source>
</evidence>
<dbReference type="EMBL" id="ABDF02000081">
    <property type="protein sequence ID" value="EHK20093.1"/>
    <property type="molecule type" value="Genomic_DNA"/>
</dbReference>
<dbReference type="Proteomes" id="UP000007115">
    <property type="component" value="Unassembled WGS sequence"/>
</dbReference>
<reference evidence="2 3" key="1">
    <citation type="journal article" date="2011" name="Genome Biol.">
        <title>Comparative genome sequence analysis underscores mycoparasitism as the ancestral life style of Trichoderma.</title>
        <authorList>
            <person name="Kubicek C.P."/>
            <person name="Herrera-Estrella A."/>
            <person name="Seidl-Seiboth V."/>
            <person name="Martinez D.A."/>
            <person name="Druzhinina I.S."/>
            <person name="Thon M."/>
            <person name="Zeilinger S."/>
            <person name="Casas-Flores S."/>
            <person name="Horwitz B.A."/>
            <person name="Mukherjee P.K."/>
            <person name="Mukherjee M."/>
            <person name="Kredics L."/>
            <person name="Alcaraz L.D."/>
            <person name="Aerts A."/>
            <person name="Antal Z."/>
            <person name="Atanasova L."/>
            <person name="Cervantes-Badillo M.G."/>
            <person name="Challacombe J."/>
            <person name="Chertkov O."/>
            <person name="McCluskey K."/>
            <person name="Coulpier F."/>
            <person name="Deshpande N."/>
            <person name="von Doehren H."/>
            <person name="Ebbole D.J."/>
            <person name="Esquivel-Naranjo E.U."/>
            <person name="Fekete E."/>
            <person name="Flipphi M."/>
            <person name="Glaser F."/>
            <person name="Gomez-Rodriguez E.Y."/>
            <person name="Gruber S."/>
            <person name="Han C."/>
            <person name="Henrissat B."/>
            <person name="Hermosa R."/>
            <person name="Hernandez-Onate M."/>
            <person name="Karaffa L."/>
            <person name="Kosti I."/>
            <person name="Le Crom S."/>
            <person name="Lindquist E."/>
            <person name="Lucas S."/>
            <person name="Luebeck M."/>
            <person name="Luebeck P.S."/>
            <person name="Margeot A."/>
            <person name="Metz B."/>
            <person name="Misra M."/>
            <person name="Nevalainen H."/>
            <person name="Omann M."/>
            <person name="Packer N."/>
            <person name="Perrone G."/>
            <person name="Uresti-Rivera E.E."/>
            <person name="Salamov A."/>
            <person name="Schmoll M."/>
            <person name="Seiboth B."/>
            <person name="Shapiro H."/>
            <person name="Sukno S."/>
            <person name="Tamayo-Ramos J.A."/>
            <person name="Tisch D."/>
            <person name="Wiest A."/>
            <person name="Wilkinson H.H."/>
            <person name="Zhang M."/>
            <person name="Coutinho P.M."/>
            <person name="Kenerley C.M."/>
            <person name="Monte E."/>
            <person name="Baker S.E."/>
            <person name="Grigoriev I.V."/>
        </authorList>
    </citation>
    <scope>NUCLEOTIDE SEQUENCE [LARGE SCALE GENOMIC DNA]</scope>
    <source>
        <strain evidence="3">Gv29-8 / FGSC 10586</strain>
    </source>
</reference>
<dbReference type="STRING" id="413071.G9MZN7"/>
<dbReference type="OrthoDB" id="1045822at2759"/>
<accession>G9MZN7</accession>
<proteinExistence type="predicted"/>
<protein>
    <submittedName>
        <fullName evidence="2">Uncharacterized protein</fullName>
    </submittedName>
</protein>
<feature type="region of interest" description="Disordered" evidence="1">
    <location>
        <begin position="240"/>
        <end position="263"/>
    </location>
</feature>
<dbReference type="RefSeq" id="XP_013954287.1">
    <property type="nucleotide sequence ID" value="XM_014098812.1"/>
</dbReference>